<proteinExistence type="inferred from homology"/>
<keyword evidence="5 12" id="KW-0274">FAD</keyword>
<dbReference type="FunFam" id="3.30.390.30:FF:000001">
    <property type="entry name" value="Dihydrolipoyl dehydrogenase"/>
    <property type="match status" value="1"/>
</dbReference>
<dbReference type="InterPro" id="IPR023753">
    <property type="entry name" value="FAD/NAD-binding_dom"/>
</dbReference>
<dbReference type="GO" id="GO:0050660">
    <property type="term" value="F:flavin adenine dinucleotide binding"/>
    <property type="evidence" value="ECO:0007669"/>
    <property type="project" value="InterPro"/>
</dbReference>
<feature type="binding site" evidence="12">
    <location>
        <position position="274"/>
    </location>
    <ligand>
        <name>NAD(+)</name>
        <dbReference type="ChEBI" id="CHEBI:57540"/>
    </ligand>
</feature>
<name>H5SDK2_9BACT</name>
<organism evidence="17">
    <name type="scientific">uncultured Acetothermia bacterium</name>
    <dbReference type="NCBI Taxonomy" id="236499"/>
    <lineage>
        <taxon>Bacteria</taxon>
        <taxon>Candidatus Bipolaricaulota</taxon>
        <taxon>environmental samples</taxon>
    </lineage>
</organism>
<dbReference type="PRINTS" id="PR00411">
    <property type="entry name" value="PNDRDTASEI"/>
</dbReference>
<evidence type="ECO:0000256" key="3">
    <source>
        <dbReference type="ARBA" id="ARBA00016961"/>
    </source>
</evidence>
<feature type="binding site" evidence="12">
    <location>
        <position position="207"/>
    </location>
    <ligand>
        <name>NAD(+)</name>
        <dbReference type="ChEBI" id="CHEBI:57540"/>
    </ligand>
</feature>
<dbReference type="SUPFAM" id="SSF51905">
    <property type="entry name" value="FAD/NAD(P)-binding domain"/>
    <property type="match status" value="1"/>
</dbReference>
<comment type="similarity">
    <text evidence="1 14">Belongs to the class-I pyridine nucleotide-disulfide oxidoreductase family.</text>
</comment>
<keyword evidence="6 14" id="KW-0560">Oxidoreductase</keyword>
<dbReference type="InterPro" id="IPR004099">
    <property type="entry name" value="Pyr_nucl-diS_OxRdtase_dimer"/>
</dbReference>
<dbReference type="GO" id="GO:0006103">
    <property type="term" value="P:2-oxoglutarate metabolic process"/>
    <property type="evidence" value="ECO:0007669"/>
    <property type="project" value="TreeGrafter"/>
</dbReference>
<dbReference type="InterPro" id="IPR050151">
    <property type="entry name" value="Class-I_Pyr_Nuc-Dis_Oxidored"/>
</dbReference>
<evidence type="ECO:0000256" key="5">
    <source>
        <dbReference type="ARBA" id="ARBA00022827"/>
    </source>
</evidence>
<feature type="domain" description="Pyridine nucleotide-disulphide oxidoreductase dimerisation" evidence="15">
    <location>
        <begin position="350"/>
        <end position="459"/>
    </location>
</feature>
<keyword evidence="4 14" id="KW-0285">Flavoprotein</keyword>
<dbReference type="Gene3D" id="3.50.50.60">
    <property type="entry name" value="FAD/NAD(P)-binding domain"/>
    <property type="match status" value="2"/>
</dbReference>
<dbReference type="InterPro" id="IPR016156">
    <property type="entry name" value="FAD/NAD-linked_Rdtase_dimer_sf"/>
</dbReference>
<evidence type="ECO:0000256" key="10">
    <source>
        <dbReference type="ARBA" id="ARBA00049187"/>
    </source>
</evidence>
<dbReference type="PRINTS" id="PR00368">
    <property type="entry name" value="FADPNR"/>
</dbReference>
<dbReference type="PROSITE" id="PS00076">
    <property type="entry name" value="PYRIDINE_REDOX_1"/>
    <property type="match status" value="1"/>
</dbReference>
<dbReference type="NCBIfam" id="TIGR01350">
    <property type="entry name" value="lipoamide_DH"/>
    <property type="match status" value="1"/>
</dbReference>
<evidence type="ECO:0000256" key="9">
    <source>
        <dbReference type="ARBA" id="ARBA00023284"/>
    </source>
</evidence>
<reference evidence="17" key="2">
    <citation type="journal article" date="2012" name="PLoS ONE">
        <title>A Deeply Branching Thermophilic Bacterium with an Ancient Acetyl-CoA Pathway Dominates a Subsurface Ecosystem.</title>
        <authorList>
            <person name="Takami H."/>
            <person name="Noguchi H."/>
            <person name="Takaki Y."/>
            <person name="Uchiyama I."/>
            <person name="Toyoda A."/>
            <person name="Nishi S."/>
            <person name="Chee G.-J."/>
            <person name="Arai W."/>
            <person name="Nunoura T."/>
            <person name="Itoh T."/>
            <person name="Hattori M."/>
            <person name="Takai K."/>
        </authorList>
    </citation>
    <scope>NUCLEOTIDE SEQUENCE</scope>
</reference>
<dbReference type="Gene3D" id="3.30.390.30">
    <property type="match status" value="1"/>
</dbReference>
<feature type="domain" description="FAD/NAD(P)-binding" evidence="16">
    <location>
        <begin position="11"/>
        <end position="331"/>
    </location>
</feature>
<dbReference type="PIRSF" id="PIRSF000350">
    <property type="entry name" value="Mercury_reductase_MerA"/>
    <property type="match status" value="1"/>
</dbReference>
<evidence type="ECO:0000259" key="15">
    <source>
        <dbReference type="Pfam" id="PF02852"/>
    </source>
</evidence>
<feature type="binding site" evidence="12">
    <location>
        <position position="316"/>
    </location>
    <ligand>
        <name>FAD</name>
        <dbReference type="ChEBI" id="CHEBI:57692"/>
    </ligand>
</feature>
<feature type="active site" description="Proton acceptor" evidence="11">
    <location>
        <position position="448"/>
    </location>
</feature>
<evidence type="ECO:0000313" key="17">
    <source>
        <dbReference type="EMBL" id="BAL54238.1"/>
    </source>
</evidence>
<dbReference type="GO" id="GO:0004148">
    <property type="term" value="F:dihydrolipoyl dehydrogenase (NADH) activity"/>
    <property type="evidence" value="ECO:0007669"/>
    <property type="project" value="UniProtKB-EC"/>
</dbReference>
<protein>
    <recommendedName>
        <fullName evidence="3 14">Dihydrolipoyl dehydrogenase</fullName>
        <ecNumber evidence="2 14">1.8.1.4</ecNumber>
    </recommendedName>
</protein>
<comment type="cofactor">
    <cofactor evidence="12 14">
        <name>FAD</name>
        <dbReference type="ChEBI" id="CHEBI:57692"/>
    </cofactor>
    <text evidence="12 14">Binds 1 FAD per subunit.</text>
</comment>
<dbReference type="EMBL" id="AP011682">
    <property type="protein sequence ID" value="BAL54238.1"/>
    <property type="molecule type" value="Genomic_DNA"/>
</dbReference>
<keyword evidence="9 14" id="KW-0676">Redox-active center</keyword>
<evidence type="ECO:0000256" key="7">
    <source>
        <dbReference type="ARBA" id="ARBA00023027"/>
    </source>
</evidence>
<dbReference type="PANTHER" id="PTHR22912:SF160">
    <property type="entry name" value="DIHYDROLIPOYL DEHYDROGENASE"/>
    <property type="match status" value="1"/>
</dbReference>
<feature type="binding site" evidence="12">
    <location>
        <position position="56"/>
    </location>
    <ligand>
        <name>FAD</name>
        <dbReference type="ChEBI" id="CHEBI:57692"/>
    </ligand>
</feature>
<feature type="disulfide bond" description="Redox-active" evidence="13">
    <location>
        <begin position="47"/>
        <end position="52"/>
    </location>
</feature>
<gene>
    <name evidence="17" type="ORF">HGMM_F13G06C21</name>
</gene>
<evidence type="ECO:0000256" key="14">
    <source>
        <dbReference type="RuleBase" id="RU003692"/>
    </source>
</evidence>
<dbReference type="AlphaFoldDB" id="H5SDK2"/>
<dbReference type="InterPro" id="IPR012999">
    <property type="entry name" value="Pyr_OxRdtase_I_AS"/>
</dbReference>
<evidence type="ECO:0000259" key="16">
    <source>
        <dbReference type="Pfam" id="PF07992"/>
    </source>
</evidence>
<comment type="catalytic activity">
    <reaction evidence="10 14">
        <text>N(6)-[(R)-dihydrolipoyl]-L-lysyl-[protein] + NAD(+) = N(6)-[(R)-lipoyl]-L-lysyl-[protein] + NADH + H(+)</text>
        <dbReference type="Rhea" id="RHEA:15045"/>
        <dbReference type="Rhea" id="RHEA-COMP:10474"/>
        <dbReference type="Rhea" id="RHEA-COMP:10475"/>
        <dbReference type="ChEBI" id="CHEBI:15378"/>
        <dbReference type="ChEBI" id="CHEBI:57540"/>
        <dbReference type="ChEBI" id="CHEBI:57945"/>
        <dbReference type="ChEBI" id="CHEBI:83099"/>
        <dbReference type="ChEBI" id="CHEBI:83100"/>
        <dbReference type="EC" id="1.8.1.4"/>
    </reaction>
</comment>
<dbReference type="Pfam" id="PF07992">
    <property type="entry name" value="Pyr_redox_2"/>
    <property type="match status" value="1"/>
</dbReference>
<evidence type="ECO:0000256" key="13">
    <source>
        <dbReference type="PIRSR" id="PIRSR000350-4"/>
    </source>
</evidence>
<dbReference type="PANTHER" id="PTHR22912">
    <property type="entry name" value="DISULFIDE OXIDOREDUCTASE"/>
    <property type="match status" value="1"/>
</dbReference>
<dbReference type="InterPro" id="IPR036188">
    <property type="entry name" value="FAD/NAD-bd_sf"/>
</dbReference>
<keyword evidence="7 12" id="KW-0520">NAD</keyword>
<dbReference type="InterPro" id="IPR006258">
    <property type="entry name" value="Lipoamide_DH"/>
</dbReference>
<evidence type="ECO:0000256" key="11">
    <source>
        <dbReference type="PIRSR" id="PIRSR000350-2"/>
    </source>
</evidence>
<evidence type="ECO:0000256" key="4">
    <source>
        <dbReference type="ARBA" id="ARBA00022630"/>
    </source>
</evidence>
<dbReference type="Pfam" id="PF02852">
    <property type="entry name" value="Pyr_redox_dim"/>
    <property type="match status" value="1"/>
</dbReference>
<evidence type="ECO:0000256" key="2">
    <source>
        <dbReference type="ARBA" id="ARBA00012608"/>
    </source>
</evidence>
<comment type="miscellaneous">
    <text evidence="14">The active site is a redox-active disulfide bond.</text>
</comment>
<evidence type="ECO:0000256" key="1">
    <source>
        <dbReference type="ARBA" id="ARBA00007532"/>
    </source>
</evidence>
<sequence>MVVGEIAVGTDLLIVGGGPGGYVAAIRAAQLGKDVTLVEKDELGGICLNVGCIPSKALIYAAYLYEKIKRAQEFGISAQEVHVNLERLQAWKESVVKRLTGGVKRLCEGNGVTVIKGKATFISPKKCLVESEHGTQTIEFKDCIIATGAVPITIPGFEVDGEIVLDSTGALALKKLPESLIVIGGGYIGLELGMVYAKFGSKVTIVEMLENLLPGTDPELTRLVARKAKELKMDVYLKSQAKELKKGRDGAHLTVQTQEGEVKLSAEKILVSVGRRPNTPPELGLERVGVQPDPKGFLKTDAQMRTSVPHIYAIGDVAGPPLLAHKASHEGLVAAEAICGHKSAADWQTVPAVIFTDPEIAYAGLSEAEAQQAGYKTVTGKFPFAALGRALTMGETEGFIKIIADAETKVVLGVQIVGPEASTLISEAVLAIEMGATLEDLALSIHPHPTLPEGLMEAAEAALGKAIHILTPHPHPAPSP</sequence>
<evidence type="ECO:0000256" key="12">
    <source>
        <dbReference type="PIRSR" id="PIRSR000350-3"/>
    </source>
</evidence>
<feature type="binding site" evidence="12">
    <location>
        <begin position="184"/>
        <end position="191"/>
    </location>
    <ligand>
        <name>NAD(+)</name>
        <dbReference type="ChEBI" id="CHEBI:57540"/>
    </ligand>
</feature>
<dbReference type="SUPFAM" id="SSF55424">
    <property type="entry name" value="FAD/NAD-linked reductases, dimerisation (C-terminal) domain"/>
    <property type="match status" value="1"/>
</dbReference>
<dbReference type="InterPro" id="IPR001100">
    <property type="entry name" value="Pyr_nuc-diS_OxRdtase"/>
</dbReference>
<keyword evidence="12" id="KW-0547">Nucleotide-binding</keyword>
<reference evidence="17" key="1">
    <citation type="journal article" date="2005" name="Environ. Microbiol.">
        <title>Genetic and functional properties of uncultivated thermophilic crenarchaeotes from a subsurface gold mine as revealed by analysis of genome fragments.</title>
        <authorList>
            <person name="Nunoura T."/>
            <person name="Hirayama H."/>
            <person name="Takami H."/>
            <person name="Oida H."/>
            <person name="Nishi S."/>
            <person name="Shimamura S."/>
            <person name="Suzuki Y."/>
            <person name="Inagaki F."/>
            <person name="Takai K."/>
            <person name="Nealson K.H."/>
            <person name="Horikoshi K."/>
        </authorList>
    </citation>
    <scope>NUCLEOTIDE SEQUENCE</scope>
</reference>
<keyword evidence="8" id="KW-1015">Disulfide bond</keyword>
<evidence type="ECO:0000256" key="8">
    <source>
        <dbReference type="ARBA" id="ARBA00023157"/>
    </source>
</evidence>
<accession>H5SDK2</accession>
<dbReference type="EC" id="1.8.1.4" evidence="2 14"/>
<evidence type="ECO:0000256" key="6">
    <source>
        <dbReference type="ARBA" id="ARBA00023002"/>
    </source>
</evidence>